<dbReference type="EMBL" id="JAUTAL010000001">
    <property type="protein sequence ID" value="MDQ1095352.1"/>
    <property type="molecule type" value="Genomic_DNA"/>
</dbReference>
<dbReference type="PROSITE" id="PS51175">
    <property type="entry name" value="CBM6"/>
    <property type="match status" value="1"/>
</dbReference>
<dbReference type="Pfam" id="PF18962">
    <property type="entry name" value="Por_Secre_tail"/>
    <property type="match status" value="1"/>
</dbReference>
<evidence type="ECO:0000313" key="4">
    <source>
        <dbReference type="Proteomes" id="UP001225072"/>
    </source>
</evidence>
<dbReference type="Proteomes" id="UP001225072">
    <property type="component" value="Unassembled WGS sequence"/>
</dbReference>
<comment type="caution">
    <text evidence="3">The sequence shown here is derived from an EMBL/GenBank/DDBJ whole genome shotgun (WGS) entry which is preliminary data.</text>
</comment>
<dbReference type="InterPro" id="IPR011071">
    <property type="entry name" value="Lyase_8-like_C"/>
</dbReference>
<reference evidence="3 4" key="1">
    <citation type="submission" date="2023-07" db="EMBL/GenBank/DDBJ databases">
        <title>Functional and genomic diversity of the sorghum phyllosphere microbiome.</title>
        <authorList>
            <person name="Shade A."/>
        </authorList>
    </citation>
    <scope>NUCLEOTIDE SEQUENCE [LARGE SCALE GENOMIC DNA]</scope>
    <source>
        <strain evidence="3 4">SORGH_AS_1064</strain>
    </source>
</reference>
<dbReference type="CDD" id="cd02795">
    <property type="entry name" value="CBM6-CBM35-CBM36_like"/>
    <property type="match status" value="1"/>
</dbReference>
<dbReference type="InterPro" id="IPR005084">
    <property type="entry name" value="CBM6"/>
</dbReference>
<keyword evidence="4" id="KW-1185">Reference proteome</keyword>
<sequence length="986" mass="109654">MKKVNVLHLKEKVFQTALSLLILLAFLSANPVFSQNTVPLRRTVSPQQPMYMIHIDTWNYANPQKIIDLIPADIRPYVVMNISLSISHDVPTSRFKVAEYGYEVAKSWLRVCAENRMWTMIQCSSGGFSQFSDTDLSVYEEFYKNYPNFLGFNYAEQFWGFDDATDPLSPSWSTRIAHFTNLLQLSNKYGGYLVVSWCGNQWSQSINPIAMLKRNPQFAAACAQYKQNYILCEKYTTRSYKFDMESLALGTYLSGYSGNYGIRYDDTGWYDDDGNHAGFTMATAGAPVLEHAMLTGQTVIDGPELIWTQCFRELSSAATSDGYRERKWGTYDQFSNVSIDLFRKIIDGHVRIPTRQEVINRTKVAIINNVSSGNGDAIYSSPQTLFDGLYRMDNDGTYQNNLNFFKKSGRYPTIPTVFQLNDYVANSFQVKVNKSDYSSRWPTTDSKIAELNNLFPQEYTGNIYAGRHENGWVVYNPFRNGQQATGNIPFKYNTSESMDLTLSQYTSGVIKETASQLKIYLNNFDNVLNTGLKTDVIRIHGSSAKPTWSFTDRAAHQPSNITESWSGGILTLTIAHNGPLDITVNCSGNFTGRLTQYTPSNVIAPALPPVYLGTRQYEMECLEYKNIGPITTSGYNADIRNYHGQGYIQFGTNAAAGVRKNVTNMNGGNYTVQIRYSLESGRVDNVGLFVNNSQVATMSFSSTGSLSTWNTLAQNITLNSGTNSIELRALSSNTNLLYLDEMTLTPANAGQEIWLEAECGNTGSLWQVLQSSTASGGRYITITPGNNSLNNPPSDSEGVATYNFNVGISGNYSIWGRLRAPSADDDSFWVKIDNGSWQNINGLKSSNVWTWDVLATADLSAGNHTLQIGYREDGTNLDKLYIGTNYPTEYGGNSTMCQSSLDAKTTLSTGSETVIYPNPAKSELNIRFGDGVVHGDEISIYNVGGQLVLKSRVNSKNEKLEIGQLPAGVYLIKVGQGGKTLKFIKE</sequence>
<dbReference type="Pfam" id="PF08307">
    <property type="entry name" value="Glyco_hydro_98C"/>
    <property type="match status" value="1"/>
</dbReference>
<protein>
    <recommendedName>
        <fullName evidence="2">CBM6 domain-containing protein</fullName>
    </recommendedName>
</protein>
<proteinExistence type="predicted"/>
<dbReference type="RefSeq" id="WP_307446030.1">
    <property type="nucleotide sequence ID" value="NZ_JAUTAL010000001.1"/>
</dbReference>
<dbReference type="InterPro" id="IPR026444">
    <property type="entry name" value="Secre_tail"/>
</dbReference>
<dbReference type="Gene3D" id="2.60.220.10">
    <property type="entry name" value="Polysaccharide lyase family 8-like, C-terminal"/>
    <property type="match status" value="1"/>
</dbReference>
<dbReference type="InterPro" id="IPR008979">
    <property type="entry name" value="Galactose-bd-like_sf"/>
</dbReference>
<evidence type="ECO:0000313" key="3">
    <source>
        <dbReference type="EMBL" id="MDQ1095352.1"/>
    </source>
</evidence>
<dbReference type="NCBIfam" id="TIGR04183">
    <property type="entry name" value="Por_Secre_tail"/>
    <property type="match status" value="1"/>
</dbReference>
<evidence type="ECO:0000259" key="2">
    <source>
        <dbReference type="PROSITE" id="PS51175"/>
    </source>
</evidence>
<evidence type="ECO:0000256" key="1">
    <source>
        <dbReference type="ARBA" id="ARBA00022729"/>
    </source>
</evidence>
<dbReference type="SUPFAM" id="SSF49785">
    <property type="entry name" value="Galactose-binding domain-like"/>
    <property type="match status" value="1"/>
</dbReference>
<dbReference type="Pfam" id="PF03422">
    <property type="entry name" value="CBM_6"/>
    <property type="match status" value="1"/>
</dbReference>
<accession>A0ABU0TE46</accession>
<gene>
    <name evidence="3" type="ORF">QE404_000499</name>
</gene>
<feature type="domain" description="CBM6" evidence="2">
    <location>
        <begin position="615"/>
        <end position="745"/>
    </location>
</feature>
<organism evidence="3 4">
    <name type="scientific">Chryseobacterium camelliae</name>
    <dbReference type="NCBI Taxonomy" id="1265445"/>
    <lineage>
        <taxon>Bacteria</taxon>
        <taxon>Pseudomonadati</taxon>
        <taxon>Bacteroidota</taxon>
        <taxon>Flavobacteriia</taxon>
        <taxon>Flavobacteriales</taxon>
        <taxon>Weeksellaceae</taxon>
        <taxon>Chryseobacterium group</taxon>
        <taxon>Chryseobacterium</taxon>
    </lineage>
</organism>
<keyword evidence="1" id="KW-0732">Signal</keyword>
<dbReference type="InterPro" id="IPR013190">
    <property type="entry name" value="GH98_C"/>
</dbReference>
<name>A0ABU0TE46_9FLAO</name>
<dbReference type="Gene3D" id="3.20.20.80">
    <property type="entry name" value="Glycosidases"/>
    <property type="match status" value="1"/>
</dbReference>
<dbReference type="Pfam" id="PF08306">
    <property type="entry name" value="Glyco_hydro_98M"/>
    <property type="match status" value="1"/>
</dbReference>
<dbReference type="InterPro" id="IPR013191">
    <property type="entry name" value="GH98_central"/>
</dbReference>
<dbReference type="Gene3D" id="2.60.120.260">
    <property type="entry name" value="Galactose-binding domain-like"/>
    <property type="match status" value="2"/>
</dbReference>